<dbReference type="EMBL" id="JAYMRV010000010">
    <property type="protein sequence ID" value="MEM5425100.1"/>
    <property type="molecule type" value="Genomic_DNA"/>
</dbReference>
<dbReference type="RefSeq" id="WP_342949186.1">
    <property type="nucleotide sequence ID" value="NZ_JAYMRV010000010.1"/>
</dbReference>
<protein>
    <submittedName>
        <fullName evidence="2">Uncharacterized protein</fullName>
    </submittedName>
</protein>
<accession>A0ABU9RYF4</accession>
<keyword evidence="3" id="KW-1185">Reference proteome</keyword>
<evidence type="ECO:0000256" key="1">
    <source>
        <dbReference type="SAM" id="MobiDB-lite"/>
    </source>
</evidence>
<evidence type="ECO:0000313" key="3">
    <source>
        <dbReference type="Proteomes" id="UP001489897"/>
    </source>
</evidence>
<feature type="region of interest" description="Disordered" evidence="1">
    <location>
        <begin position="1"/>
        <end position="24"/>
    </location>
</feature>
<sequence length="92" mass="10589">MDTRSEDYRNLPDEQKIEARRQHAIDTAPKSYRATYVKAYGGNSKAAAIKAMCLRCSNNERKEVTHCRVFDCPLRDYRPYQTDAEPDEGGDE</sequence>
<dbReference type="Proteomes" id="UP001489897">
    <property type="component" value="Unassembled WGS sequence"/>
</dbReference>
<proteinExistence type="predicted"/>
<reference evidence="2 3" key="1">
    <citation type="submission" date="2024-01" db="EMBL/GenBank/DDBJ databases">
        <title>The diversity of rhizobia nodulating Mimosa spp. in eleven states of Brazil covering several biomes is determined by host plant, location, and edaphic factors.</title>
        <authorList>
            <person name="Rouws L."/>
            <person name="Barauna A."/>
            <person name="Beukes C."/>
            <person name="De Faria S.M."/>
            <person name="Gross E."/>
            <person name="Dos Reis Junior F.B."/>
            <person name="Simon M."/>
            <person name="Maluk M."/>
            <person name="Odee D.W."/>
            <person name="Kenicer G."/>
            <person name="Young J.P.W."/>
            <person name="Reis V.M."/>
            <person name="Zilli J."/>
            <person name="James E.K."/>
        </authorList>
    </citation>
    <scope>NUCLEOTIDE SEQUENCE [LARGE SCALE GENOMIC DNA]</scope>
    <source>
        <strain evidence="2 3">JPY167</strain>
    </source>
</reference>
<gene>
    <name evidence="2" type="ORF">VSR73_29035</name>
</gene>
<organism evidence="2 3">
    <name type="scientific">Paraburkholderia ferrariae</name>
    <dbReference type="NCBI Taxonomy" id="386056"/>
    <lineage>
        <taxon>Bacteria</taxon>
        <taxon>Pseudomonadati</taxon>
        <taxon>Pseudomonadota</taxon>
        <taxon>Betaproteobacteria</taxon>
        <taxon>Burkholderiales</taxon>
        <taxon>Burkholderiaceae</taxon>
        <taxon>Paraburkholderia</taxon>
    </lineage>
</organism>
<evidence type="ECO:0000313" key="2">
    <source>
        <dbReference type="EMBL" id="MEM5425100.1"/>
    </source>
</evidence>
<name>A0ABU9RYF4_9BURK</name>
<comment type="caution">
    <text evidence="2">The sequence shown here is derived from an EMBL/GenBank/DDBJ whole genome shotgun (WGS) entry which is preliminary data.</text>
</comment>